<gene>
    <name evidence="3" type="ORF">Airi02_010490</name>
</gene>
<evidence type="ECO:0008006" key="5">
    <source>
        <dbReference type="Google" id="ProtNLM"/>
    </source>
</evidence>
<evidence type="ECO:0000313" key="4">
    <source>
        <dbReference type="Proteomes" id="UP001165074"/>
    </source>
</evidence>
<dbReference type="AlphaFoldDB" id="A0A9W6RWJ3"/>
<evidence type="ECO:0000256" key="1">
    <source>
        <dbReference type="SAM" id="MobiDB-lite"/>
    </source>
</evidence>
<feature type="chain" id="PRO_5040885874" description="Secreted protein" evidence="2">
    <location>
        <begin position="30"/>
        <end position="173"/>
    </location>
</feature>
<comment type="caution">
    <text evidence="3">The sequence shown here is derived from an EMBL/GenBank/DDBJ whole genome shotgun (WGS) entry which is preliminary data.</text>
</comment>
<accession>A0A9W6RWJ3</accession>
<organism evidence="3 4">
    <name type="scientific">Actinoallomurus iriomotensis</name>
    <dbReference type="NCBI Taxonomy" id="478107"/>
    <lineage>
        <taxon>Bacteria</taxon>
        <taxon>Bacillati</taxon>
        <taxon>Actinomycetota</taxon>
        <taxon>Actinomycetes</taxon>
        <taxon>Streptosporangiales</taxon>
        <taxon>Thermomonosporaceae</taxon>
        <taxon>Actinoallomurus</taxon>
    </lineage>
</organism>
<reference evidence="3" key="1">
    <citation type="submission" date="2023-03" db="EMBL/GenBank/DDBJ databases">
        <title>Actinoallomurus iriomotensis NBRC 103684.</title>
        <authorList>
            <person name="Ichikawa N."/>
            <person name="Sato H."/>
            <person name="Tonouchi N."/>
        </authorList>
    </citation>
    <scope>NUCLEOTIDE SEQUENCE</scope>
    <source>
        <strain evidence="3">NBRC 103684</strain>
    </source>
</reference>
<feature type="region of interest" description="Disordered" evidence="1">
    <location>
        <begin position="122"/>
        <end position="173"/>
    </location>
</feature>
<keyword evidence="2" id="KW-0732">Signal</keyword>
<dbReference type="EMBL" id="BSTK01000002">
    <property type="protein sequence ID" value="GLY83119.1"/>
    <property type="molecule type" value="Genomic_DNA"/>
</dbReference>
<feature type="signal peptide" evidence="2">
    <location>
        <begin position="1"/>
        <end position="29"/>
    </location>
</feature>
<sequence>MRLKKASLTLAGAAAAVAVTTMAAAPAWACSDRDPALRLRSLCGKDGQALWLLSNPNGWGAVPATWADNKGGHSQGKISVPARGTVVLATHAAKVIVTAYRPDQRNMPVWQRHGAIGLLTQHCKGTKPTAPPSEKPKPTAKPSKTSEAPKPVTPPSGEARPATPVKAQPQFTG</sequence>
<evidence type="ECO:0000313" key="3">
    <source>
        <dbReference type="EMBL" id="GLY83119.1"/>
    </source>
</evidence>
<proteinExistence type="predicted"/>
<dbReference type="RefSeq" id="WP_285567263.1">
    <property type="nucleotide sequence ID" value="NZ_BSTK01000002.1"/>
</dbReference>
<dbReference type="Proteomes" id="UP001165074">
    <property type="component" value="Unassembled WGS sequence"/>
</dbReference>
<keyword evidence="4" id="KW-1185">Reference proteome</keyword>
<evidence type="ECO:0000256" key="2">
    <source>
        <dbReference type="SAM" id="SignalP"/>
    </source>
</evidence>
<protein>
    <recommendedName>
        <fullName evidence="5">Secreted protein</fullName>
    </recommendedName>
</protein>
<name>A0A9W6RWJ3_9ACTN</name>